<dbReference type="GeneID" id="60420542"/>
<gene>
    <name evidence="2" type="ORF">NMY3_00363</name>
</gene>
<protein>
    <submittedName>
        <fullName evidence="2">Uncharacterized protein</fullName>
    </submittedName>
</protein>
<feature type="region of interest" description="Disordered" evidence="1">
    <location>
        <begin position="1"/>
        <end position="29"/>
    </location>
</feature>
<organism evidence="2 3">
    <name type="scientific">Candidatus Nitrosocosmicus oleophilus</name>
    <dbReference type="NCBI Taxonomy" id="1353260"/>
    <lineage>
        <taxon>Archaea</taxon>
        <taxon>Nitrososphaerota</taxon>
        <taxon>Nitrososphaeria</taxon>
        <taxon>Nitrososphaerales</taxon>
        <taxon>Nitrososphaeraceae</taxon>
        <taxon>Candidatus Nitrosocosmicus</taxon>
    </lineage>
</organism>
<evidence type="ECO:0000313" key="3">
    <source>
        <dbReference type="Proteomes" id="UP000058925"/>
    </source>
</evidence>
<dbReference type="AlphaFoldDB" id="A0A654LUA5"/>
<accession>A0A654LUA5</accession>
<name>A0A654LUA5_9ARCH</name>
<dbReference type="EMBL" id="CP012850">
    <property type="protein sequence ID" value="ALI34577.1"/>
    <property type="molecule type" value="Genomic_DNA"/>
</dbReference>
<evidence type="ECO:0000313" key="2">
    <source>
        <dbReference type="EMBL" id="ALI34577.1"/>
    </source>
</evidence>
<dbReference type="KEGG" id="taa:NMY3_00363"/>
<proteinExistence type="predicted"/>
<dbReference type="OrthoDB" id="11917at2157"/>
<keyword evidence="3" id="KW-1185">Reference proteome</keyword>
<sequence length="53" mass="6078">MSSVNDSGENEFAYEESNIVGISENMPEEKEKRILKSIKKEMEEEEDKPDANV</sequence>
<evidence type="ECO:0000256" key="1">
    <source>
        <dbReference type="SAM" id="MobiDB-lite"/>
    </source>
</evidence>
<dbReference type="RefSeq" id="WP_196817211.1">
    <property type="nucleotide sequence ID" value="NZ_CP012850.1"/>
</dbReference>
<reference evidence="3" key="1">
    <citation type="submission" date="2015-10" db="EMBL/GenBank/DDBJ databases">
        <title>Niche specialization of a soil ammonia-oxidizing archaeon, Candidatus Nitrosocosmicus oleophilus.</title>
        <authorList>
            <person name="Jung M.-Y."/>
            <person name="Rhee S.-K."/>
        </authorList>
    </citation>
    <scope>NUCLEOTIDE SEQUENCE [LARGE SCALE GENOMIC DNA]</scope>
    <source>
        <strain evidence="3">MY3</strain>
    </source>
</reference>
<dbReference type="Proteomes" id="UP000058925">
    <property type="component" value="Chromosome"/>
</dbReference>